<evidence type="ECO:0000313" key="7">
    <source>
        <dbReference type="Proteomes" id="UP000625711"/>
    </source>
</evidence>
<keyword evidence="3" id="KW-0325">Glycoprotein</keyword>
<dbReference type="GO" id="GO:0005121">
    <property type="term" value="F:Toll binding"/>
    <property type="evidence" value="ECO:0007669"/>
    <property type="project" value="TreeGrafter"/>
</dbReference>
<protein>
    <recommendedName>
        <fullName evidence="5">Spaetzle domain-containing protein</fullName>
    </recommendedName>
</protein>
<keyword evidence="1 4" id="KW-0732">Signal</keyword>
<dbReference type="InterPro" id="IPR029034">
    <property type="entry name" value="Cystine-knot_cytokine"/>
</dbReference>
<dbReference type="AlphaFoldDB" id="A0A834MM81"/>
<evidence type="ECO:0000313" key="6">
    <source>
        <dbReference type="EMBL" id="KAF7285465.1"/>
    </source>
</evidence>
<gene>
    <name evidence="6" type="ORF">GWI33_010636</name>
</gene>
<sequence>MVAPLCTIQLWIILVVLQNESSARPQDGNTGSKTIEFLNETRLRILTNPPKKDLLDNDQEIIFPDDPELVNPVSRIDVFSKCSEDFPLCENAEAYPYNHLKTVLQQNLVYKDLFGADEVPEVANRIGEEDDVFVCRSITRTIFPKMGQNKNNKWKFIINQGDEDGFVQGVRIEICRNLDGECDFPGYLPEGYKTSCRQKYVYRRLLSVNNDGNPIPDTFKIPSACCCAYKQNLDFLSRFGKQFTPATKRKNKK</sequence>
<dbReference type="InterPro" id="IPR052444">
    <property type="entry name" value="Spz/Toll_ligand-like"/>
</dbReference>
<organism evidence="6 7">
    <name type="scientific">Rhynchophorus ferrugineus</name>
    <name type="common">Red palm weevil</name>
    <name type="synonym">Curculio ferrugineus</name>
    <dbReference type="NCBI Taxonomy" id="354439"/>
    <lineage>
        <taxon>Eukaryota</taxon>
        <taxon>Metazoa</taxon>
        <taxon>Ecdysozoa</taxon>
        <taxon>Arthropoda</taxon>
        <taxon>Hexapoda</taxon>
        <taxon>Insecta</taxon>
        <taxon>Pterygota</taxon>
        <taxon>Neoptera</taxon>
        <taxon>Endopterygota</taxon>
        <taxon>Coleoptera</taxon>
        <taxon>Polyphaga</taxon>
        <taxon>Cucujiformia</taxon>
        <taxon>Curculionidae</taxon>
        <taxon>Dryophthorinae</taxon>
        <taxon>Rhynchophorus</taxon>
    </lineage>
</organism>
<evidence type="ECO:0000256" key="3">
    <source>
        <dbReference type="ARBA" id="ARBA00023180"/>
    </source>
</evidence>
<dbReference type="Proteomes" id="UP000625711">
    <property type="component" value="Unassembled WGS sequence"/>
</dbReference>
<dbReference type="EMBL" id="JAACXV010000054">
    <property type="protein sequence ID" value="KAF7285465.1"/>
    <property type="molecule type" value="Genomic_DNA"/>
</dbReference>
<dbReference type="GO" id="GO:0045087">
    <property type="term" value="P:innate immune response"/>
    <property type="evidence" value="ECO:0007669"/>
    <property type="project" value="TreeGrafter"/>
</dbReference>
<accession>A0A834MM81</accession>
<reference evidence="6" key="1">
    <citation type="submission" date="2020-08" db="EMBL/GenBank/DDBJ databases">
        <title>Genome sequencing and assembly of the red palm weevil Rhynchophorus ferrugineus.</title>
        <authorList>
            <person name="Dias G.B."/>
            <person name="Bergman C.M."/>
            <person name="Manee M."/>
        </authorList>
    </citation>
    <scope>NUCLEOTIDE SEQUENCE</scope>
    <source>
        <strain evidence="6">AA-2017</strain>
        <tissue evidence="6">Whole larva</tissue>
    </source>
</reference>
<evidence type="ECO:0000256" key="4">
    <source>
        <dbReference type="SAM" id="SignalP"/>
    </source>
</evidence>
<dbReference type="GO" id="GO:0005615">
    <property type="term" value="C:extracellular space"/>
    <property type="evidence" value="ECO:0007669"/>
    <property type="project" value="UniProtKB-ARBA"/>
</dbReference>
<feature type="domain" description="Spaetzle" evidence="5">
    <location>
        <begin position="133"/>
        <end position="228"/>
    </location>
</feature>
<dbReference type="SUPFAM" id="SSF57501">
    <property type="entry name" value="Cystine-knot cytokines"/>
    <property type="match status" value="1"/>
</dbReference>
<evidence type="ECO:0000259" key="5">
    <source>
        <dbReference type="Pfam" id="PF16077"/>
    </source>
</evidence>
<keyword evidence="2" id="KW-1015">Disulfide bond</keyword>
<dbReference type="FunFam" id="2.10.90.10:FF:000056">
    <property type="entry name" value="Protein spaetzle"/>
    <property type="match status" value="1"/>
</dbReference>
<proteinExistence type="predicted"/>
<dbReference type="InterPro" id="IPR032104">
    <property type="entry name" value="Spaetzle"/>
</dbReference>
<name>A0A834MM81_RHYFE</name>
<comment type="caution">
    <text evidence="6">The sequence shown here is derived from an EMBL/GenBank/DDBJ whole genome shotgun (WGS) entry which is preliminary data.</text>
</comment>
<feature type="signal peptide" evidence="4">
    <location>
        <begin position="1"/>
        <end position="23"/>
    </location>
</feature>
<evidence type="ECO:0000256" key="2">
    <source>
        <dbReference type="ARBA" id="ARBA00023157"/>
    </source>
</evidence>
<dbReference type="PANTHER" id="PTHR23199:SF12">
    <property type="entry name" value="NEUROTROPHIN 1-RELATED"/>
    <property type="match status" value="1"/>
</dbReference>
<feature type="chain" id="PRO_5032556702" description="Spaetzle domain-containing protein" evidence="4">
    <location>
        <begin position="24"/>
        <end position="253"/>
    </location>
</feature>
<dbReference type="GO" id="GO:0021556">
    <property type="term" value="P:central nervous system formation"/>
    <property type="evidence" value="ECO:0007669"/>
    <property type="project" value="TreeGrafter"/>
</dbReference>
<evidence type="ECO:0000256" key="1">
    <source>
        <dbReference type="ARBA" id="ARBA00022729"/>
    </source>
</evidence>
<dbReference type="Gene3D" id="2.10.90.10">
    <property type="entry name" value="Cystine-knot cytokines"/>
    <property type="match status" value="1"/>
</dbReference>
<dbReference type="PANTHER" id="PTHR23199">
    <property type="entry name" value="NEUROTROPHIN 1-RELATED"/>
    <property type="match status" value="1"/>
</dbReference>
<keyword evidence="7" id="KW-1185">Reference proteome</keyword>
<dbReference type="OrthoDB" id="6359065at2759"/>
<dbReference type="GO" id="GO:0008083">
    <property type="term" value="F:growth factor activity"/>
    <property type="evidence" value="ECO:0007669"/>
    <property type="project" value="TreeGrafter"/>
</dbReference>
<dbReference type="Pfam" id="PF16077">
    <property type="entry name" value="Spaetzle"/>
    <property type="match status" value="1"/>
</dbReference>